<feature type="signal peptide" evidence="1">
    <location>
        <begin position="1"/>
        <end position="23"/>
    </location>
</feature>
<reference evidence="2 3" key="1">
    <citation type="journal article" date="2016" name="Nat. Commun.">
        <title>Thousands of microbial genomes shed light on interconnected biogeochemical processes in an aquifer system.</title>
        <authorList>
            <person name="Anantharaman K."/>
            <person name="Brown C.T."/>
            <person name="Hug L.A."/>
            <person name="Sharon I."/>
            <person name="Castelle C.J."/>
            <person name="Probst A.J."/>
            <person name="Thomas B.C."/>
            <person name="Singh A."/>
            <person name="Wilkins M.J."/>
            <person name="Karaoz U."/>
            <person name="Brodie E.L."/>
            <person name="Williams K.H."/>
            <person name="Hubbard S.S."/>
            <person name="Banfield J.F."/>
        </authorList>
    </citation>
    <scope>NUCLEOTIDE SEQUENCE [LARGE SCALE GENOMIC DNA]</scope>
</reference>
<evidence type="ECO:0000313" key="3">
    <source>
        <dbReference type="Proteomes" id="UP000178636"/>
    </source>
</evidence>
<dbReference type="EMBL" id="MHLO01000038">
    <property type="protein sequence ID" value="OGZ11127.1"/>
    <property type="molecule type" value="Genomic_DNA"/>
</dbReference>
<organism evidence="2 3">
    <name type="scientific">Candidatus Lloydbacteria bacterium RIFCSPHIGHO2_02_FULL_54_17</name>
    <dbReference type="NCBI Taxonomy" id="1798664"/>
    <lineage>
        <taxon>Bacteria</taxon>
        <taxon>Candidatus Lloydiibacteriota</taxon>
    </lineage>
</organism>
<keyword evidence="1" id="KW-0732">Signal</keyword>
<evidence type="ECO:0008006" key="4">
    <source>
        <dbReference type="Google" id="ProtNLM"/>
    </source>
</evidence>
<accession>A0A1G2DBW7</accession>
<dbReference type="InterPro" id="IPR013783">
    <property type="entry name" value="Ig-like_fold"/>
</dbReference>
<evidence type="ECO:0000313" key="2">
    <source>
        <dbReference type="EMBL" id="OGZ11127.1"/>
    </source>
</evidence>
<gene>
    <name evidence="2" type="ORF">A3C93_05000</name>
</gene>
<dbReference type="NCBIfam" id="NF033510">
    <property type="entry name" value="Ca_tandemer"/>
    <property type="match status" value="1"/>
</dbReference>
<name>A0A1G2DBW7_9BACT</name>
<dbReference type="STRING" id="1798664.A3C93_05000"/>
<sequence length="1211" mass="129976">MSRTNVFVSTILFFLSAPFFASAAINYTRVAPGVVIQSPFTVTVSVDSFSDYGFTPGVNLYYITLDDDYNPHTECFPSTQLEANASFDVPDGDPVKGVMIVGFTNFCESGDEPYYLEGDGMSTAFTVTGFSSSDPVIASGGTLAYRPEVTVTSPRGENYFSSAVPVEYSSLDKNDEGTVGGHPFGLSTTPVSVYYSDHILDWNHTIIDPADKTPIVSQLPPSGSYTWKIGDLTPGNFYRIIVDAIDKVGEIGEDVSDLFTIDLALPTFVVKASPSVVTELGKVTISVDPSEALREPPTLSVTQRGGKEVAVPTRWNGNVWEGIYDVLPGFDGTAVVSVSGVDRAGNRGETILSGGSFNIGVKPPPPPYIATPQNNSVAASETIDVRGTSRDDTEIILTQNGTLSYSAKLGADLAFVVSNIKLNKTISHGENILSVVARDRIGIESEPVVLRVSLNTKPSVLLERPAAQSVLSGTSTLLSAKVSDENKDPVLLRYEMLPLVSSGVSGGENAEWFSLGETVSGKLLIDTTELLDGQYLLRAVGSDGATTTTSSTRNVSVNNQLPSIRFDDGRRTVVPRGFATVRGSVFAPDIPGSRPTITGLEYSLDRGKKWSALVASDGTYNSFEERFAATIAFSEPAEGMHEILWRATDSRGFRVVTSHPVVVDTVPPKAPVVLFPENGSFLTKETDEDPRKEGLQFTARGKAEPRSIVTVTLAGRSFTTEASFDDGTWKQALDISERGEYEVTAALTDAAGNKSGKTSVEITYNTPPQIVFLSPKEGGGVHGSFLVQYLIKDPDGDWIRHDQVSYGRAGGAPVFIIGDLGENSFLWGTTKLATGKDYYLRIDASDGVATSTETILISVDNGVPTIDAFSVQRTSFAKNGVLMASGSASDDLSGVEFVEYAILKEGEEFLVPIPYGMMEKTKERELEKKAEEMAARWQKGSIVSGSLSKKATWSIKEPLRIDDGAHRLFVRVVDASGNVSAAKEEHFVIDSTPPRFGSLSLSYRKGAIFPVGGRFTVPAGASVAALVSLEGDATKAEISLVGDRSVALERDNASGLWKGEMTFPEVGETSVTIIATDKAGNAGEEKDVALITVVPPGKITYREGSELLPAGRKTVGVLVHDPARDSYSSWKGASSLYGDTVDLADGAYILALPRGTYRLVVSGPSLTEESTEPFTLSEAQFVTVDLTLDKVKKESFWSIIKAWFKKKFSQE</sequence>
<dbReference type="Proteomes" id="UP000178636">
    <property type="component" value="Unassembled WGS sequence"/>
</dbReference>
<dbReference type="Gene3D" id="2.60.40.10">
    <property type="entry name" value="Immunoglobulins"/>
    <property type="match status" value="1"/>
</dbReference>
<proteinExistence type="predicted"/>
<comment type="caution">
    <text evidence="2">The sequence shown here is derived from an EMBL/GenBank/DDBJ whole genome shotgun (WGS) entry which is preliminary data.</text>
</comment>
<dbReference type="AlphaFoldDB" id="A0A1G2DBW7"/>
<evidence type="ECO:0000256" key="1">
    <source>
        <dbReference type="SAM" id="SignalP"/>
    </source>
</evidence>
<protein>
    <recommendedName>
        <fullName evidence="4">Bacterial Ig-like domain-containing protein</fullName>
    </recommendedName>
</protein>
<feature type="chain" id="PRO_5009582513" description="Bacterial Ig-like domain-containing protein" evidence="1">
    <location>
        <begin position="24"/>
        <end position="1211"/>
    </location>
</feature>